<dbReference type="NCBIfam" id="NF041023">
    <property type="entry name" value="PP0621_fam"/>
    <property type="match status" value="1"/>
</dbReference>
<dbReference type="Proteomes" id="UP001156215">
    <property type="component" value="Chromosome"/>
</dbReference>
<proteinExistence type="predicted"/>
<name>A0A9E9LWZ1_9BURK</name>
<gene>
    <name evidence="1" type="ORF">NB640_07005</name>
</gene>
<organism evidence="1 2">
    <name type="scientific">Oxalobacter vibrioformis</name>
    <dbReference type="NCBI Taxonomy" id="933080"/>
    <lineage>
        <taxon>Bacteria</taxon>
        <taxon>Pseudomonadati</taxon>
        <taxon>Pseudomonadota</taxon>
        <taxon>Betaproteobacteria</taxon>
        <taxon>Burkholderiales</taxon>
        <taxon>Oxalobacteraceae</taxon>
        <taxon>Oxalobacter</taxon>
    </lineage>
</organism>
<dbReference type="RefSeq" id="WP_269308030.1">
    <property type="nucleotide sequence ID" value="NZ_CP098242.1"/>
</dbReference>
<reference evidence="1" key="1">
    <citation type="journal article" date="2022" name="Front. Microbiol.">
        <title>New perspectives on an old grouping: The genomic and phenotypic variability of Oxalobacter formigenes and the implications for calcium oxalate stone prevention.</title>
        <authorList>
            <person name="Chmiel J.A."/>
            <person name="Carr C."/>
            <person name="Stuivenberg G.A."/>
            <person name="Venema R."/>
            <person name="Chanyi R.M."/>
            <person name="Al K.F."/>
            <person name="Giguere D."/>
            <person name="Say H."/>
            <person name="Akouris P.P."/>
            <person name="Dominguez Romero S.A."/>
            <person name="Kwong A."/>
            <person name="Tai V."/>
            <person name="Koval S.F."/>
            <person name="Razvi H."/>
            <person name="Bjazevic J."/>
            <person name="Burton J.P."/>
        </authorList>
    </citation>
    <scope>NUCLEOTIDE SEQUENCE</scope>
    <source>
        <strain evidence="1">WoOx3</strain>
    </source>
</reference>
<keyword evidence="2" id="KW-1185">Reference proteome</keyword>
<evidence type="ECO:0000313" key="2">
    <source>
        <dbReference type="Proteomes" id="UP001156215"/>
    </source>
</evidence>
<dbReference type="KEGG" id="ovb:NB640_07005"/>
<accession>A0A9E9LWZ1</accession>
<evidence type="ECO:0000313" key="1">
    <source>
        <dbReference type="EMBL" id="WAW09037.1"/>
    </source>
</evidence>
<protein>
    <submittedName>
        <fullName evidence="1">Uncharacterized protein</fullName>
    </submittedName>
</protein>
<dbReference type="EMBL" id="CP098242">
    <property type="protein sequence ID" value="WAW09037.1"/>
    <property type="molecule type" value="Genomic_DNA"/>
</dbReference>
<sequence>MTWLMWLLVFVLVIAAIVAKIKRSARIVIFRNEDGRFRADKFGNDENDQRQVHGLRSSNVEQMLACARCGVYVPASEAVFRTGKVYCCEEHSVQP</sequence>
<dbReference type="AlphaFoldDB" id="A0A9E9LWZ1"/>
<dbReference type="InterPro" id="IPR049708">
    <property type="entry name" value="PP0621-like"/>
</dbReference>